<evidence type="ECO:0000313" key="2">
    <source>
        <dbReference type="EMBL" id="PWW77663.1"/>
    </source>
</evidence>
<feature type="non-terminal residue" evidence="2">
    <location>
        <position position="1"/>
    </location>
</feature>
<feature type="non-terminal residue" evidence="2">
    <location>
        <position position="137"/>
    </location>
</feature>
<feature type="domain" description="PiggyBac transposable element-derived protein" evidence="1">
    <location>
        <begin position="2"/>
        <end position="135"/>
    </location>
</feature>
<sequence length="137" mass="15703">LTTASELQIFLAILIHLGVLRGTSSKVLWWQVGNIVPEPMCRMKYIRFQQLKCYLHISNPSKSSMPSQQWWIKLEPLNSSIQKSSKECFLLFINVAIDEMMIHVLGCSAHTIKMPNKPINLGYKVLALCDAGYTYDW</sequence>
<dbReference type="OrthoDB" id="3562449at2759"/>
<name>A0A317STD9_9PEZI</name>
<dbReference type="PANTHER" id="PTHR46599:SF3">
    <property type="entry name" value="PIGGYBAC TRANSPOSABLE ELEMENT-DERIVED PROTEIN 4"/>
    <property type="match status" value="1"/>
</dbReference>
<dbReference type="PANTHER" id="PTHR46599">
    <property type="entry name" value="PIGGYBAC TRANSPOSABLE ELEMENT-DERIVED PROTEIN 4"/>
    <property type="match status" value="1"/>
</dbReference>
<dbReference type="EMBL" id="PYWC01000020">
    <property type="protein sequence ID" value="PWW77663.1"/>
    <property type="molecule type" value="Genomic_DNA"/>
</dbReference>
<gene>
    <name evidence="2" type="ORF">C7212DRAFT_73189</name>
</gene>
<organism evidence="2 3">
    <name type="scientific">Tuber magnatum</name>
    <name type="common">white Piedmont truffle</name>
    <dbReference type="NCBI Taxonomy" id="42249"/>
    <lineage>
        <taxon>Eukaryota</taxon>
        <taxon>Fungi</taxon>
        <taxon>Dikarya</taxon>
        <taxon>Ascomycota</taxon>
        <taxon>Pezizomycotina</taxon>
        <taxon>Pezizomycetes</taxon>
        <taxon>Pezizales</taxon>
        <taxon>Tuberaceae</taxon>
        <taxon>Tuber</taxon>
    </lineage>
</organism>
<keyword evidence="3" id="KW-1185">Reference proteome</keyword>
<evidence type="ECO:0000313" key="3">
    <source>
        <dbReference type="Proteomes" id="UP000246991"/>
    </source>
</evidence>
<evidence type="ECO:0000259" key="1">
    <source>
        <dbReference type="Pfam" id="PF13843"/>
    </source>
</evidence>
<dbReference type="Proteomes" id="UP000246991">
    <property type="component" value="Unassembled WGS sequence"/>
</dbReference>
<proteinExistence type="predicted"/>
<dbReference type="InterPro" id="IPR029526">
    <property type="entry name" value="PGBD"/>
</dbReference>
<dbReference type="Pfam" id="PF13843">
    <property type="entry name" value="DDE_Tnp_1_7"/>
    <property type="match status" value="1"/>
</dbReference>
<comment type="caution">
    <text evidence="2">The sequence shown here is derived from an EMBL/GenBank/DDBJ whole genome shotgun (WGS) entry which is preliminary data.</text>
</comment>
<reference evidence="2 3" key="1">
    <citation type="submission" date="2018-03" db="EMBL/GenBank/DDBJ databases">
        <title>Genomes of Pezizomycetes fungi and the evolution of truffles.</title>
        <authorList>
            <person name="Murat C."/>
            <person name="Payen T."/>
            <person name="Noel B."/>
            <person name="Kuo A."/>
            <person name="Martin F.M."/>
        </authorList>
    </citation>
    <scope>NUCLEOTIDE SEQUENCE [LARGE SCALE GENOMIC DNA]</scope>
    <source>
        <strain evidence="2">091103-1</strain>
    </source>
</reference>
<dbReference type="AlphaFoldDB" id="A0A317STD9"/>
<dbReference type="STRING" id="42249.A0A317STD9"/>
<protein>
    <recommendedName>
        <fullName evidence="1">PiggyBac transposable element-derived protein domain-containing protein</fullName>
    </recommendedName>
</protein>
<accession>A0A317STD9</accession>